<dbReference type="PIRSF" id="PIRSF001220">
    <property type="entry name" value="L-ASNase_gatD"/>
    <property type="match status" value="1"/>
</dbReference>
<dbReference type="SUPFAM" id="SSF53774">
    <property type="entry name" value="Glutaminase/Asparaginase"/>
    <property type="match status" value="1"/>
</dbReference>
<dbReference type="PANTHER" id="PTHR11707:SF28">
    <property type="entry name" value="60 KDA LYSOPHOSPHOLIPASE"/>
    <property type="match status" value="1"/>
</dbReference>
<comment type="caution">
    <text evidence="4">The sequence shown here is derived from an EMBL/GenBank/DDBJ whole genome shotgun (WGS) entry which is preliminary data.</text>
</comment>
<evidence type="ECO:0000313" key="4">
    <source>
        <dbReference type="EMBL" id="NYE48155.1"/>
    </source>
</evidence>
<reference evidence="4 5" key="1">
    <citation type="submission" date="2020-07" db="EMBL/GenBank/DDBJ databases">
        <title>Sequencing the genomes of 1000 actinobacteria strains.</title>
        <authorList>
            <person name="Klenk H.-P."/>
        </authorList>
    </citation>
    <scope>NUCLEOTIDE SEQUENCE [LARGE SCALE GENOMIC DNA]</scope>
    <source>
        <strain evidence="4 5">CXB654</strain>
    </source>
</reference>
<sequence length="217" mass="21493">MAAAPCARDRGVLLCFDGHVYAARGVTKVDSLAAHAFDAPGRGPVLRVAEGAVIPLVPRSRPPALPLTPDGLVLPRVDVLPLYVGADAALLRAALEAGARGLVLAAFGAGNATPAVTDAVRDAVAGGVAVLVCSRVPAGPVLPLYTGGGGADLERAGALFGADLSPWQGRMLLAAAIAARPSAPESAVGDWLAAAPRPADAPGTDRVGAPSTGQEGP</sequence>
<dbReference type="InterPro" id="IPR006034">
    <property type="entry name" value="Asparaginase/glutaminase-like"/>
</dbReference>
<protein>
    <submittedName>
        <fullName evidence="4">L-asparaginase/Glu-tRNA(Gln) amidotransferase subunit D</fullName>
    </submittedName>
</protein>
<dbReference type="InterPro" id="IPR040919">
    <property type="entry name" value="Asparaginase_C"/>
</dbReference>
<evidence type="ECO:0000259" key="3">
    <source>
        <dbReference type="Pfam" id="PF17763"/>
    </source>
</evidence>
<dbReference type="GO" id="GO:0016740">
    <property type="term" value="F:transferase activity"/>
    <property type="evidence" value="ECO:0007669"/>
    <property type="project" value="UniProtKB-KW"/>
</dbReference>
<evidence type="ECO:0000313" key="5">
    <source>
        <dbReference type="Proteomes" id="UP000589036"/>
    </source>
</evidence>
<dbReference type="PANTHER" id="PTHR11707">
    <property type="entry name" value="L-ASPARAGINASE"/>
    <property type="match status" value="1"/>
</dbReference>
<dbReference type="SMART" id="SM00870">
    <property type="entry name" value="Asparaginase"/>
    <property type="match status" value="1"/>
</dbReference>
<dbReference type="Gene3D" id="3.40.50.40">
    <property type="match status" value="1"/>
</dbReference>
<accession>A0A852TXS8</accession>
<dbReference type="PROSITE" id="PS51732">
    <property type="entry name" value="ASN_GLN_ASE_3"/>
    <property type="match status" value="1"/>
</dbReference>
<dbReference type="EMBL" id="JACCCC010000001">
    <property type="protein sequence ID" value="NYE48155.1"/>
    <property type="molecule type" value="Genomic_DNA"/>
</dbReference>
<organism evidence="4 5">
    <name type="scientific">Spinactinospora alkalitolerans</name>
    <dbReference type="NCBI Taxonomy" id="687207"/>
    <lineage>
        <taxon>Bacteria</taxon>
        <taxon>Bacillati</taxon>
        <taxon>Actinomycetota</taxon>
        <taxon>Actinomycetes</taxon>
        <taxon>Streptosporangiales</taxon>
        <taxon>Nocardiopsidaceae</taxon>
        <taxon>Spinactinospora</taxon>
    </lineage>
</organism>
<dbReference type="InterPro" id="IPR037152">
    <property type="entry name" value="L-asparaginase_N_sf"/>
</dbReference>
<feature type="region of interest" description="Disordered" evidence="1">
    <location>
        <begin position="188"/>
        <end position="217"/>
    </location>
</feature>
<dbReference type="InterPro" id="IPR036152">
    <property type="entry name" value="Asp/glu_Ase-like_sf"/>
</dbReference>
<evidence type="ECO:0000256" key="1">
    <source>
        <dbReference type="SAM" id="MobiDB-lite"/>
    </source>
</evidence>
<dbReference type="PIRSF" id="PIRSF500176">
    <property type="entry name" value="L_ASNase"/>
    <property type="match status" value="1"/>
</dbReference>
<dbReference type="Pfam" id="PF00710">
    <property type="entry name" value="Asparaginase"/>
    <property type="match status" value="1"/>
</dbReference>
<dbReference type="Pfam" id="PF17763">
    <property type="entry name" value="Asparaginase_C"/>
    <property type="match status" value="1"/>
</dbReference>
<keyword evidence="5" id="KW-1185">Reference proteome</keyword>
<evidence type="ECO:0000259" key="2">
    <source>
        <dbReference type="Pfam" id="PF00710"/>
    </source>
</evidence>
<proteinExistence type="predicted"/>
<name>A0A852TXS8_9ACTN</name>
<keyword evidence="4" id="KW-0808">Transferase</keyword>
<dbReference type="GO" id="GO:0004067">
    <property type="term" value="F:asparaginase activity"/>
    <property type="evidence" value="ECO:0007669"/>
    <property type="project" value="UniProtKB-UniRule"/>
</dbReference>
<dbReference type="InterPro" id="IPR027473">
    <property type="entry name" value="L-asparaginase_C"/>
</dbReference>
<feature type="domain" description="L-asparaginase N-terminal" evidence="2">
    <location>
        <begin position="2"/>
        <end position="52"/>
    </location>
</feature>
<dbReference type="RefSeq" id="WP_312863205.1">
    <property type="nucleotide sequence ID" value="NZ_BAAAYY010000016.1"/>
</dbReference>
<feature type="domain" description="Asparaginase/glutaminase C-terminal" evidence="3">
    <location>
        <begin position="76"/>
        <end position="180"/>
    </location>
</feature>
<dbReference type="AlphaFoldDB" id="A0A852TXS8"/>
<gene>
    <name evidence="4" type="ORF">HDA32_003275</name>
</gene>
<dbReference type="InterPro" id="IPR027474">
    <property type="entry name" value="L-asparaginase_N"/>
</dbReference>
<dbReference type="Proteomes" id="UP000589036">
    <property type="component" value="Unassembled WGS sequence"/>
</dbReference>
<dbReference type="Gene3D" id="3.40.50.1170">
    <property type="entry name" value="L-asparaginase, N-terminal domain"/>
    <property type="match status" value="1"/>
</dbReference>